<evidence type="ECO:0000256" key="1">
    <source>
        <dbReference type="ARBA" id="ARBA00004196"/>
    </source>
</evidence>
<dbReference type="PANTHER" id="PTHR30532">
    <property type="entry name" value="IRON III DICITRATE-BINDING PERIPLASMIC PROTEIN"/>
    <property type="match status" value="1"/>
</dbReference>
<dbReference type="PROSITE" id="PS50983">
    <property type="entry name" value="FE_B12_PBP"/>
    <property type="match status" value="1"/>
</dbReference>
<evidence type="ECO:0000313" key="6">
    <source>
        <dbReference type="EMBL" id="RBO89610.1"/>
    </source>
</evidence>
<keyword evidence="3" id="KW-0813">Transport</keyword>
<evidence type="ECO:0000259" key="5">
    <source>
        <dbReference type="PROSITE" id="PS50983"/>
    </source>
</evidence>
<dbReference type="AlphaFoldDB" id="A0A366DHQ3"/>
<comment type="subcellular location">
    <subcellularLocation>
        <location evidence="1">Cell envelope</location>
    </subcellularLocation>
</comment>
<dbReference type="GO" id="GO:1901678">
    <property type="term" value="P:iron coordination entity transport"/>
    <property type="evidence" value="ECO:0007669"/>
    <property type="project" value="UniProtKB-ARBA"/>
</dbReference>
<dbReference type="InterPro" id="IPR002491">
    <property type="entry name" value="ABC_transptr_periplasmic_BD"/>
</dbReference>
<evidence type="ECO:0000256" key="4">
    <source>
        <dbReference type="ARBA" id="ARBA00022729"/>
    </source>
</evidence>
<dbReference type="Proteomes" id="UP000252586">
    <property type="component" value="Unassembled WGS sequence"/>
</dbReference>
<evidence type="ECO:0000313" key="7">
    <source>
        <dbReference type="Proteomes" id="UP000252586"/>
    </source>
</evidence>
<gene>
    <name evidence="6" type="ORF">DFR74_107288</name>
</gene>
<dbReference type="STRING" id="1210090.GCA_001613185_01868"/>
<dbReference type="EMBL" id="QNRE01000007">
    <property type="protein sequence ID" value="RBO89610.1"/>
    <property type="molecule type" value="Genomic_DNA"/>
</dbReference>
<evidence type="ECO:0000256" key="2">
    <source>
        <dbReference type="ARBA" id="ARBA00008814"/>
    </source>
</evidence>
<keyword evidence="4" id="KW-0732">Signal</keyword>
<accession>A0A366DHQ3</accession>
<name>A0A366DHQ3_9NOCA</name>
<comment type="similarity">
    <text evidence="2">Belongs to the bacterial solute-binding protein 8 family.</text>
</comment>
<keyword evidence="7" id="KW-1185">Reference proteome</keyword>
<sequence>MYRPGHSKGNLSESGLRSPLVKIGSRSGKRWVTGVGVLLATVGLMVSACGSSGTETDEGRLVRHAMGETTVPEKPERIVVLDSPHLDALVALGVRPIAITERAMGYGSPKYLSGELEGVGTVGTIQEPDLDAIANLEPDLIIGTKVRHEALYTQLDGIAPTVFSESSGTNWHEQARLTAEAVGKSAEMEDLLAQLDSRAKTVGQQIGAAGRTVSMVRFTEDRFRLYGPATFSGSILAQVGFTHPDREWNQYSMVELDPEQYEQINGDVVFHANYTGTTATTKDRVVALWGALPAVREGRAHEVEDDTWMLGIGVVGANKIIDEIELLSAR</sequence>
<evidence type="ECO:0000256" key="3">
    <source>
        <dbReference type="ARBA" id="ARBA00022448"/>
    </source>
</evidence>
<organism evidence="6 7">
    <name type="scientific">Nocardia puris</name>
    <dbReference type="NCBI Taxonomy" id="208602"/>
    <lineage>
        <taxon>Bacteria</taxon>
        <taxon>Bacillati</taxon>
        <taxon>Actinomycetota</taxon>
        <taxon>Actinomycetes</taxon>
        <taxon>Mycobacteriales</taxon>
        <taxon>Nocardiaceae</taxon>
        <taxon>Nocardia</taxon>
    </lineage>
</organism>
<reference evidence="6 7" key="1">
    <citation type="submission" date="2018-06" db="EMBL/GenBank/DDBJ databases">
        <title>Genomic Encyclopedia of Type Strains, Phase IV (KMG-IV): sequencing the most valuable type-strain genomes for metagenomic binning, comparative biology and taxonomic classification.</title>
        <authorList>
            <person name="Goeker M."/>
        </authorList>
    </citation>
    <scope>NUCLEOTIDE SEQUENCE [LARGE SCALE GENOMIC DNA]</scope>
    <source>
        <strain evidence="6 7">DSM 44599</strain>
    </source>
</reference>
<dbReference type="InterPro" id="IPR051313">
    <property type="entry name" value="Bact_iron-sidero_bind"/>
</dbReference>
<proteinExistence type="inferred from homology"/>
<protein>
    <submittedName>
        <fullName evidence="6">Iron complex transport system substrate-binding protein</fullName>
    </submittedName>
</protein>
<feature type="domain" description="Fe/B12 periplasmic-binding" evidence="5">
    <location>
        <begin position="77"/>
        <end position="330"/>
    </location>
</feature>
<dbReference type="GO" id="GO:0030288">
    <property type="term" value="C:outer membrane-bounded periplasmic space"/>
    <property type="evidence" value="ECO:0007669"/>
    <property type="project" value="TreeGrafter"/>
</dbReference>
<dbReference type="Pfam" id="PF01497">
    <property type="entry name" value="Peripla_BP_2"/>
    <property type="match status" value="1"/>
</dbReference>
<dbReference type="Gene3D" id="3.40.50.1980">
    <property type="entry name" value="Nitrogenase molybdenum iron protein domain"/>
    <property type="match status" value="2"/>
</dbReference>
<comment type="caution">
    <text evidence="6">The sequence shown here is derived from an EMBL/GenBank/DDBJ whole genome shotgun (WGS) entry which is preliminary data.</text>
</comment>
<dbReference type="PANTHER" id="PTHR30532:SF1">
    <property type="entry name" value="IRON(3+)-HYDROXAMATE-BINDING PROTEIN FHUD"/>
    <property type="match status" value="1"/>
</dbReference>
<dbReference type="SUPFAM" id="SSF53807">
    <property type="entry name" value="Helical backbone' metal receptor"/>
    <property type="match status" value="1"/>
</dbReference>
<dbReference type="CDD" id="cd01146">
    <property type="entry name" value="FhuD"/>
    <property type="match status" value="1"/>
</dbReference>